<sequence length="52" mass="5718">MTQLELVAEVGGEAARLAWIYVEGLLTLTELVNVLGERKAMLIHQYVSDCAV</sequence>
<name>A0AAW5BQZ7_9FIRM</name>
<evidence type="ECO:0000313" key="2">
    <source>
        <dbReference type="Proteomes" id="UP001299608"/>
    </source>
</evidence>
<comment type="caution">
    <text evidence="1">The sequence shown here is derived from an EMBL/GenBank/DDBJ whole genome shotgun (WGS) entry which is preliminary data.</text>
</comment>
<accession>A0AAW5BQZ7</accession>
<proteinExistence type="predicted"/>
<reference evidence="1" key="1">
    <citation type="submission" date="2022-01" db="EMBL/GenBank/DDBJ databases">
        <title>Collection of gut derived symbiotic bacterial strains cultured from healthy donors.</title>
        <authorList>
            <person name="Lin H."/>
            <person name="Kohout C."/>
            <person name="Waligurski E."/>
            <person name="Pamer E.G."/>
        </authorList>
    </citation>
    <scope>NUCLEOTIDE SEQUENCE</scope>
    <source>
        <strain evidence="1">DFI.6.55</strain>
    </source>
</reference>
<dbReference type="Proteomes" id="UP001299608">
    <property type="component" value="Unassembled WGS sequence"/>
</dbReference>
<gene>
    <name evidence="1" type="ORF">L0N08_07490</name>
</gene>
<dbReference type="AlphaFoldDB" id="A0AAW5BQZ7"/>
<evidence type="ECO:0000313" key="1">
    <source>
        <dbReference type="EMBL" id="MCG4745249.1"/>
    </source>
</evidence>
<organism evidence="1 2">
    <name type="scientific">Enterocloster aldenensis</name>
    <dbReference type="NCBI Taxonomy" id="358742"/>
    <lineage>
        <taxon>Bacteria</taxon>
        <taxon>Bacillati</taxon>
        <taxon>Bacillota</taxon>
        <taxon>Clostridia</taxon>
        <taxon>Lachnospirales</taxon>
        <taxon>Lachnospiraceae</taxon>
        <taxon>Enterocloster</taxon>
    </lineage>
</organism>
<protein>
    <submittedName>
        <fullName evidence="1">Uncharacterized protein</fullName>
    </submittedName>
</protein>
<dbReference type="EMBL" id="JAKNGE010000007">
    <property type="protein sequence ID" value="MCG4745249.1"/>
    <property type="molecule type" value="Genomic_DNA"/>
</dbReference>
<dbReference type="RefSeq" id="WP_165641489.1">
    <property type="nucleotide sequence ID" value="NZ_CAXTHN010000058.1"/>
</dbReference>